<evidence type="ECO:0000313" key="10">
    <source>
        <dbReference type="EMBL" id="QDU23396.1"/>
    </source>
</evidence>
<reference evidence="10 11" key="1">
    <citation type="submission" date="2019-02" db="EMBL/GenBank/DDBJ databases">
        <title>Deep-cultivation of Planctomycetes and their phenomic and genomic characterization uncovers novel biology.</title>
        <authorList>
            <person name="Wiegand S."/>
            <person name="Jogler M."/>
            <person name="Boedeker C."/>
            <person name="Pinto D."/>
            <person name="Vollmers J."/>
            <person name="Rivas-Marin E."/>
            <person name="Kohn T."/>
            <person name="Peeters S.H."/>
            <person name="Heuer A."/>
            <person name="Rast P."/>
            <person name="Oberbeckmann S."/>
            <person name="Bunk B."/>
            <person name="Jeske O."/>
            <person name="Meyerdierks A."/>
            <person name="Storesund J.E."/>
            <person name="Kallscheuer N."/>
            <person name="Luecker S."/>
            <person name="Lage O.M."/>
            <person name="Pohl T."/>
            <person name="Merkel B.J."/>
            <person name="Hornburger P."/>
            <person name="Mueller R.-W."/>
            <person name="Bruemmer F."/>
            <person name="Labrenz M."/>
            <person name="Spormann A.M."/>
            <person name="Op den Camp H."/>
            <person name="Overmann J."/>
            <person name="Amann R."/>
            <person name="Jetten M.S.M."/>
            <person name="Mascher T."/>
            <person name="Medema M.H."/>
            <person name="Devos D.P."/>
            <person name="Kaster A.-K."/>
            <person name="Ovreas L."/>
            <person name="Rohde M."/>
            <person name="Galperin M.Y."/>
            <person name="Jogler C."/>
        </authorList>
    </citation>
    <scope>NUCLEOTIDE SEQUENCE [LARGE SCALE GENOMIC DNA]</scope>
    <source>
        <strain evidence="10 11">ETA_A1</strain>
    </source>
</reference>
<feature type="transmembrane region" description="Helical" evidence="7">
    <location>
        <begin position="382"/>
        <end position="404"/>
    </location>
</feature>
<name>A0A517Y0V8_9BACT</name>
<evidence type="ECO:0000256" key="4">
    <source>
        <dbReference type="ARBA" id="ARBA00022989"/>
    </source>
</evidence>
<dbReference type="InterPro" id="IPR025857">
    <property type="entry name" value="MacB_PCD"/>
</dbReference>
<keyword evidence="3 7" id="KW-0812">Transmembrane</keyword>
<dbReference type="Proteomes" id="UP000319576">
    <property type="component" value="Chromosome"/>
</dbReference>
<dbReference type="InterPro" id="IPR050250">
    <property type="entry name" value="Macrolide_Exporter_MacB"/>
</dbReference>
<dbReference type="GO" id="GO:0005886">
    <property type="term" value="C:plasma membrane"/>
    <property type="evidence" value="ECO:0007669"/>
    <property type="project" value="UniProtKB-SubCell"/>
</dbReference>
<evidence type="ECO:0000259" key="9">
    <source>
        <dbReference type="Pfam" id="PF12704"/>
    </source>
</evidence>
<feature type="domain" description="ABC3 transporter permease C-terminal" evidence="8">
    <location>
        <begin position="391"/>
        <end position="519"/>
    </location>
</feature>
<dbReference type="Pfam" id="PF12704">
    <property type="entry name" value="MacB_PCD"/>
    <property type="match status" value="1"/>
</dbReference>
<evidence type="ECO:0000256" key="3">
    <source>
        <dbReference type="ARBA" id="ARBA00022692"/>
    </source>
</evidence>
<comment type="similarity">
    <text evidence="6">Belongs to the ABC-4 integral membrane protein family.</text>
</comment>
<evidence type="ECO:0000256" key="2">
    <source>
        <dbReference type="ARBA" id="ARBA00022475"/>
    </source>
</evidence>
<dbReference type="EMBL" id="CP036273">
    <property type="protein sequence ID" value="QDU23396.1"/>
    <property type="molecule type" value="Genomic_DNA"/>
</dbReference>
<keyword evidence="11" id="KW-1185">Reference proteome</keyword>
<keyword evidence="5 7" id="KW-0472">Membrane</keyword>
<organism evidence="10 11">
    <name type="scientific">Urbifossiella limnaea</name>
    <dbReference type="NCBI Taxonomy" id="2528023"/>
    <lineage>
        <taxon>Bacteria</taxon>
        <taxon>Pseudomonadati</taxon>
        <taxon>Planctomycetota</taxon>
        <taxon>Planctomycetia</taxon>
        <taxon>Gemmatales</taxon>
        <taxon>Gemmataceae</taxon>
        <taxon>Urbifossiella</taxon>
    </lineage>
</organism>
<dbReference type="RefSeq" id="WP_145243631.1">
    <property type="nucleotide sequence ID" value="NZ_CP036273.1"/>
</dbReference>
<evidence type="ECO:0000256" key="1">
    <source>
        <dbReference type="ARBA" id="ARBA00004651"/>
    </source>
</evidence>
<keyword evidence="4 7" id="KW-1133">Transmembrane helix</keyword>
<feature type="transmembrane region" description="Helical" evidence="7">
    <location>
        <begin position="442"/>
        <end position="466"/>
    </location>
</feature>
<dbReference type="InterPro" id="IPR003838">
    <property type="entry name" value="ABC3_permease_C"/>
</dbReference>
<accession>A0A517Y0V8</accession>
<feature type="domain" description="MacB-like periplasmic core" evidence="9">
    <location>
        <begin position="21"/>
        <end position="206"/>
    </location>
</feature>
<gene>
    <name evidence="10" type="primary">yknZ</name>
    <name evidence="10" type="ORF">ETAA1_53960</name>
</gene>
<dbReference type="AlphaFoldDB" id="A0A517Y0V8"/>
<proteinExistence type="inferred from homology"/>
<protein>
    <submittedName>
        <fullName evidence="10">Putative ABC transporter permease YknZ</fullName>
    </submittedName>
</protein>
<dbReference type="GO" id="GO:0022857">
    <property type="term" value="F:transmembrane transporter activity"/>
    <property type="evidence" value="ECO:0007669"/>
    <property type="project" value="TreeGrafter"/>
</dbReference>
<sequence length="526" mass="55399">MNLVQALRFALGGLWRQKVRTTLTLVGVLVGTAALVFSLALGLGLRAFIDREFREREGFWRVTVRIAEATPDPDQVPAEKVAVSAAVSPERRARLREALARRYLRDEARTPPRPLDAAAIAALGAIPDVTEVRVVRSSGGRAWLADRSAPALVVAGKLDALTPRLIAGDLPADPAGVVLSELTLYDLGVRDDADLAAAVGRPVQVDVGGTTAAPPFALARALAGWLPADDLTRPQALALGRLALLLPKSIDKLDLSPADRTALADLLNRKPDPERARRADSGKVASGQFRLAGVVKLVGEGERKKADPLAGWELAEADAYLTKAAGDALFDQLPWVRGSGVGSVELRIRPGGDMPAVVAAAEGMGFGTYSALRWYSAARREVAMIAGGLNLFALIGLLVAGVGITNTLVTSVVERTREIGILKAVGATRGQVTGLFLAEGGAIGLAGGLLGVATAVLMSFPADGYIRGLIQGQMGNETMKTTTIFEFPWWLLLSGVVFAVLVTTLAALYPARRAAGIDPILALKYE</sequence>
<evidence type="ECO:0000256" key="5">
    <source>
        <dbReference type="ARBA" id="ARBA00023136"/>
    </source>
</evidence>
<evidence type="ECO:0000256" key="6">
    <source>
        <dbReference type="ARBA" id="ARBA00038076"/>
    </source>
</evidence>
<keyword evidence="2" id="KW-1003">Cell membrane</keyword>
<evidence type="ECO:0000256" key="7">
    <source>
        <dbReference type="SAM" id="Phobius"/>
    </source>
</evidence>
<evidence type="ECO:0000259" key="8">
    <source>
        <dbReference type="Pfam" id="PF02687"/>
    </source>
</evidence>
<dbReference type="PANTHER" id="PTHR30572">
    <property type="entry name" value="MEMBRANE COMPONENT OF TRANSPORTER-RELATED"/>
    <property type="match status" value="1"/>
</dbReference>
<comment type="subcellular location">
    <subcellularLocation>
        <location evidence="1">Cell membrane</location>
        <topology evidence="1">Multi-pass membrane protein</topology>
    </subcellularLocation>
</comment>
<dbReference type="OrthoDB" id="9770099at2"/>
<dbReference type="KEGG" id="uli:ETAA1_53960"/>
<dbReference type="Pfam" id="PF02687">
    <property type="entry name" value="FtsX"/>
    <property type="match status" value="1"/>
</dbReference>
<evidence type="ECO:0000313" key="11">
    <source>
        <dbReference type="Proteomes" id="UP000319576"/>
    </source>
</evidence>
<feature type="transmembrane region" description="Helical" evidence="7">
    <location>
        <begin position="487"/>
        <end position="509"/>
    </location>
</feature>
<dbReference type="PANTHER" id="PTHR30572:SF4">
    <property type="entry name" value="ABC TRANSPORTER PERMEASE YTRF"/>
    <property type="match status" value="1"/>
</dbReference>
<feature type="transmembrane region" description="Helical" evidence="7">
    <location>
        <begin position="26"/>
        <end position="49"/>
    </location>
</feature>